<dbReference type="OrthoDB" id="9803672at2"/>
<dbReference type="InterPro" id="IPR005709">
    <property type="entry name" value="Ribosomal_uS4_bac-type"/>
</dbReference>
<dbReference type="Proteomes" id="UP000196386">
    <property type="component" value="Unassembled WGS sequence"/>
</dbReference>
<proteinExistence type="inferred from homology"/>
<dbReference type="CDD" id="cd00165">
    <property type="entry name" value="S4"/>
    <property type="match status" value="1"/>
</dbReference>
<dbReference type="InterPro" id="IPR001912">
    <property type="entry name" value="Ribosomal_uS4_N"/>
</dbReference>
<keyword evidence="5 10" id="KW-0694">RNA-binding</keyword>
<dbReference type="HAMAP" id="MF_01306_B">
    <property type="entry name" value="Ribosomal_uS4_B"/>
    <property type="match status" value="1"/>
</dbReference>
<evidence type="ECO:0000256" key="5">
    <source>
        <dbReference type="ARBA" id="ARBA00022884"/>
    </source>
</evidence>
<evidence type="ECO:0000256" key="3">
    <source>
        <dbReference type="ARBA" id="ARBA00007465"/>
    </source>
</evidence>
<evidence type="ECO:0000256" key="7">
    <source>
        <dbReference type="ARBA" id="ARBA00023274"/>
    </source>
</evidence>
<dbReference type="RefSeq" id="WP_024729496.1">
    <property type="nucleotide sequence ID" value="NZ_CABIWA010000014.1"/>
</dbReference>
<evidence type="ECO:0000313" key="14">
    <source>
        <dbReference type="EMBL" id="OUP69054.1"/>
    </source>
</evidence>
<evidence type="ECO:0000256" key="2">
    <source>
        <dbReference type="ARBA" id="ARBA00003866"/>
    </source>
</evidence>
<dbReference type="SUPFAM" id="SSF55174">
    <property type="entry name" value="Alpha-L RNA-binding motif"/>
    <property type="match status" value="1"/>
</dbReference>
<evidence type="ECO:0000256" key="4">
    <source>
        <dbReference type="ARBA" id="ARBA00022730"/>
    </source>
</evidence>
<evidence type="ECO:0000256" key="10">
    <source>
        <dbReference type="HAMAP-Rule" id="MF_01306"/>
    </source>
</evidence>
<dbReference type="Gene3D" id="1.10.1050.10">
    <property type="entry name" value="Ribosomal Protein S4 Delta 41, Chain A, domain 1"/>
    <property type="match status" value="1"/>
</dbReference>
<feature type="domain" description="Small ribosomal subunit protein uS4 N-terminal" evidence="12">
    <location>
        <begin position="3"/>
        <end position="98"/>
    </location>
</feature>
<dbReference type="InterPro" id="IPR022801">
    <property type="entry name" value="Ribosomal_uS4"/>
</dbReference>
<dbReference type="SMART" id="SM01390">
    <property type="entry name" value="Ribosomal_S4"/>
    <property type="match status" value="1"/>
</dbReference>
<reference evidence="13 16" key="1">
    <citation type="submission" date="2015-09" db="EMBL/GenBank/DDBJ databases">
        <authorList>
            <consortium name="Pathogen Informatics"/>
        </authorList>
    </citation>
    <scope>NUCLEOTIDE SEQUENCE [LARGE SCALE GENOMIC DNA]</scope>
    <source>
        <strain evidence="13 16">2789STDY5834939</strain>
    </source>
</reference>
<dbReference type="GO" id="GO:0015935">
    <property type="term" value="C:small ribosomal subunit"/>
    <property type="evidence" value="ECO:0007669"/>
    <property type="project" value="InterPro"/>
</dbReference>
<dbReference type="Proteomes" id="UP000095765">
    <property type="component" value="Unassembled WGS sequence"/>
</dbReference>
<protein>
    <recommendedName>
        <fullName evidence="9 10">Small ribosomal subunit protein uS4</fullName>
    </recommendedName>
</protein>
<dbReference type="FunFam" id="3.10.290.10:FF:000001">
    <property type="entry name" value="30S ribosomal protein S4"/>
    <property type="match status" value="1"/>
</dbReference>
<dbReference type="PANTHER" id="PTHR11831">
    <property type="entry name" value="30S 40S RIBOSOMAL PROTEIN"/>
    <property type="match status" value="1"/>
</dbReference>
<dbReference type="GO" id="GO:0019843">
    <property type="term" value="F:rRNA binding"/>
    <property type="evidence" value="ECO:0007669"/>
    <property type="project" value="UniProtKB-UniRule"/>
</dbReference>
<dbReference type="Pfam" id="PF00163">
    <property type="entry name" value="Ribosomal_S4"/>
    <property type="match status" value="1"/>
</dbReference>
<evidence type="ECO:0000313" key="15">
    <source>
        <dbReference type="EMBL" id="RGE66976.1"/>
    </source>
</evidence>
<dbReference type="InterPro" id="IPR036986">
    <property type="entry name" value="S4_RNA-bd_sf"/>
</dbReference>
<comment type="function">
    <text evidence="2 10">One of the primary rRNA binding proteins, it binds directly to 16S rRNA where it nucleates assembly of the body of the 30S subunit.</text>
</comment>
<dbReference type="InterPro" id="IPR002942">
    <property type="entry name" value="S4_RNA-bd"/>
</dbReference>
<keyword evidence="7 10" id="KW-0687">Ribonucleoprotein</keyword>
<dbReference type="PROSITE" id="PS50889">
    <property type="entry name" value="S4"/>
    <property type="match status" value="1"/>
</dbReference>
<dbReference type="Pfam" id="PF01479">
    <property type="entry name" value="S4"/>
    <property type="match status" value="1"/>
</dbReference>
<dbReference type="GeneID" id="72463932"/>
<keyword evidence="4 10" id="KW-0699">rRNA-binding</keyword>
<gene>
    <name evidence="10 13" type="primary">rpsD</name>
    <name evidence="14" type="ORF">B5F11_10520</name>
    <name evidence="15" type="ORF">DXC40_12130</name>
    <name evidence="13" type="ORF">ERS852551_01961</name>
</gene>
<evidence type="ECO:0000259" key="11">
    <source>
        <dbReference type="SMART" id="SM00363"/>
    </source>
</evidence>
<evidence type="ECO:0000256" key="9">
    <source>
        <dbReference type="ARBA" id="ARBA00035254"/>
    </source>
</evidence>
<dbReference type="Proteomes" id="UP000260828">
    <property type="component" value="Unassembled WGS sequence"/>
</dbReference>
<keyword evidence="6 10" id="KW-0689">Ribosomal protein</keyword>
<comment type="subunit">
    <text evidence="8 10">Part of the 30S ribosomal subunit. Contacts protein S5. The interaction surface between S4 and S5 is involved in control of translational fidelity.</text>
</comment>
<dbReference type="PANTHER" id="PTHR11831:SF4">
    <property type="entry name" value="SMALL RIBOSOMAL SUBUNIT PROTEIN US4M"/>
    <property type="match status" value="1"/>
</dbReference>
<evidence type="ECO:0000259" key="12">
    <source>
        <dbReference type="SMART" id="SM01390"/>
    </source>
</evidence>
<evidence type="ECO:0000313" key="13">
    <source>
        <dbReference type="EMBL" id="CUP79094.1"/>
    </source>
</evidence>
<evidence type="ECO:0000256" key="6">
    <source>
        <dbReference type="ARBA" id="ARBA00022980"/>
    </source>
</evidence>
<reference evidence="17" key="2">
    <citation type="submission" date="2017-04" db="EMBL/GenBank/DDBJ databases">
        <title>Function of individual gut microbiota members based on whole genome sequencing of pure cultures obtained from chicken caecum.</title>
        <authorList>
            <person name="Medvecky M."/>
            <person name="Cejkova D."/>
            <person name="Polansky O."/>
            <person name="Karasova D."/>
            <person name="Kubasova T."/>
            <person name="Cizek A."/>
            <person name="Rychlik I."/>
        </authorList>
    </citation>
    <scope>NUCLEOTIDE SEQUENCE [LARGE SCALE GENOMIC DNA]</scope>
    <source>
        <strain evidence="17">An175</strain>
    </source>
</reference>
<name>A0A174R0Z7_9FIRM</name>
<dbReference type="EMBL" id="NFKP01000012">
    <property type="protein sequence ID" value="OUP69054.1"/>
    <property type="molecule type" value="Genomic_DNA"/>
</dbReference>
<sequence length="206" mass="23298">MARYTGAVCRLCRRENKKLFLKGERCYTDKCAVTRRATVPGQHGKARTRKASEYGVQLRAKQQARRYYGILESQFSKYFEMAASKSGVTGENLLRICESRLDNVVYRLGFAASRKEARQLVRHGHFTVNGKKANIPSILLKAGDIVAVASKSDKIKGVVEAFGSRPVARWLECNKTNMTGRVIELPNREDIDLDVEEHLIVELYSK</sequence>
<evidence type="ECO:0000256" key="8">
    <source>
        <dbReference type="ARBA" id="ARBA00025813"/>
    </source>
</evidence>
<dbReference type="Gene3D" id="3.10.290.10">
    <property type="entry name" value="RNA-binding S4 domain"/>
    <property type="match status" value="1"/>
</dbReference>
<dbReference type="GO" id="GO:0042274">
    <property type="term" value="P:ribosomal small subunit biogenesis"/>
    <property type="evidence" value="ECO:0007669"/>
    <property type="project" value="TreeGrafter"/>
</dbReference>
<evidence type="ECO:0000256" key="1">
    <source>
        <dbReference type="ARBA" id="ARBA00003004"/>
    </source>
</evidence>
<accession>A0A174R0Z7</accession>
<feature type="domain" description="RNA-binding S4" evidence="11">
    <location>
        <begin position="99"/>
        <end position="164"/>
    </location>
</feature>
<reference evidence="14" key="3">
    <citation type="journal article" date="2018" name="BMC Genomics">
        <title>Whole genome sequencing and function prediction of 133 gut anaerobes isolated from chicken caecum in pure cultures.</title>
        <authorList>
            <person name="Medvecky M."/>
            <person name="Cejkova D."/>
            <person name="Polansky O."/>
            <person name="Karasova D."/>
            <person name="Kubasova T."/>
            <person name="Cizek A."/>
            <person name="Rychlik I."/>
        </authorList>
    </citation>
    <scope>NUCLEOTIDE SEQUENCE</scope>
    <source>
        <strain evidence="14">An175</strain>
    </source>
</reference>
<evidence type="ECO:0000313" key="18">
    <source>
        <dbReference type="Proteomes" id="UP000260828"/>
    </source>
</evidence>
<comment type="similarity">
    <text evidence="3 10">Belongs to the universal ribosomal protein uS4 family.</text>
</comment>
<comment type="function">
    <text evidence="1 10">With S5 and S12 plays an important role in translational accuracy.</text>
</comment>
<dbReference type="SMART" id="SM00363">
    <property type="entry name" value="S4"/>
    <property type="match status" value="1"/>
</dbReference>
<evidence type="ECO:0000313" key="17">
    <source>
        <dbReference type="Proteomes" id="UP000196386"/>
    </source>
</evidence>
<dbReference type="AlphaFoldDB" id="A0A174R0Z7"/>
<dbReference type="FunFam" id="1.10.1050.10:FF:000001">
    <property type="entry name" value="30S ribosomal protein S4"/>
    <property type="match status" value="1"/>
</dbReference>
<reference evidence="15 18" key="4">
    <citation type="submission" date="2018-08" db="EMBL/GenBank/DDBJ databases">
        <title>A genome reference for cultivated species of the human gut microbiota.</title>
        <authorList>
            <person name="Zou Y."/>
            <person name="Xue W."/>
            <person name="Luo G."/>
        </authorList>
    </citation>
    <scope>NUCLEOTIDE SEQUENCE [LARGE SCALE GENOMIC DNA]</scope>
    <source>
        <strain evidence="15 18">TF05-12AC</strain>
    </source>
</reference>
<dbReference type="GO" id="GO:0003735">
    <property type="term" value="F:structural constituent of ribosome"/>
    <property type="evidence" value="ECO:0007669"/>
    <property type="project" value="InterPro"/>
</dbReference>
<evidence type="ECO:0000313" key="16">
    <source>
        <dbReference type="Proteomes" id="UP000095765"/>
    </source>
</evidence>
<dbReference type="NCBIfam" id="NF003717">
    <property type="entry name" value="PRK05327.1"/>
    <property type="match status" value="1"/>
</dbReference>
<dbReference type="EMBL" id="CZBE01000012">
    <property type="protein sequence ID" value="CUP79094.1"/>
    <property type="molecule type" value="Genomic_DNA"/>
</dbReference>
<dbReference type="EMBL" id="QVME01000006">
    <property type="protein sequence ID" value="RGE66976.1"/>
    <property type="molecule type" value="Genomic_DNA"/>
</dbReference>
<dbReference type="GO" id="GO:0006412">
    <property type="term" value="P:translation"/>
    <property type="evidence" value="ECO:0007669"/>
    <property type="project" value="UniProtKB-UniRule"/>
</dbReference>
<dbReference type="NCBIfam" id="TIGR01017">
    <property type="entry name" value="rpsD_bact"/>
    <property type="match status" value="1"/>
</dbReference>
<organism evidence="13 16">
    <name type="scientific">Anaerotruncus colihominis</name>
    <dbReference type="NCBI Taxonomy" id="169435"/>
    <lineage>
        <taxon>Bacteria</taxon>
        <taxon>Bacillati</taxon>
        <taxon>Bacillota</taxon>
        <taxon>Clostridia</taxon>
        <taxon>Eubacteriales</taxon>
        <taxon>Oscillospiraceae</taxon>
        <taxon>Anaerotruncus</taxon>
    </lineage>
</organism>